<evidence type="ECO:0000256" key="2">
    <source>
        <dbReference type="SAM" id="Phobius"/>
    </source>
</evidence>
<name>A0A4P9C8A5_EUBML</name>
<gene>
    <name evidence="3" type="ORF">CPZ25_010315</name>
</gene>
<protein>
    <submittedName>
        <fullName evidence="3">Cytidylate kinase family protein</fullName>
    </submittedName>
</protein>
<dbReference type="Gene3D" id="3.40.50.300">
    <property type="entry name" value="P-loop containing nucleotide triphosphate hydrolases"/>
    <property type="match status" value="1"/>
</dbReference>
<reference evidence="3 4" key="1">
    <citation type="submission" date="2018-05" db="EMBL/GenBank/DDBJ databases">
        <title>Genome comparison of Eubacterium sp.</title>
        <authorList>
            <person name="Feng Y."/>
            <person name="Sanchez-Andrea I."/>
            <person name="Stams A.J.M."/>
            <person name="De Vos W.M."/>
        </authorList>
    </citation>
    <scope>NUCLEOTIDE SEQUENCE [LARGE SCALE GENOMIC DNA]</scope>
    <source>
        <strain evidence="3 4">YI</strain>
    </source>
</reference>
<proteinExistence type="predicted"/>
<dbReference type="KEGG" id="emt:CPZ25_010315"/>
<keyword evidence="2" id="KW-0812">Transmembrane</keyword>
<dbReference type="AlphaFoldDB" id="A0A4P9C8A5"/>
<keyword evidence="3" id="KW-0808">Transferase</keyword>
<dbReference type="EMBL" id="CP029487">
    <property type="protein sequence ID" value="QCT71703.1"/>
    <property type="molecule type" value="Genomic_DNA"/>
</dbReference>
<keyword evidence="3" id="KW-0418">Kinase</keyword>
<feature type="transmembrane region" description="Helical" evidence="2">
    <location>
        <begin position="52"/>
        <end position="71"/>
    </location>
</feature>
<keyword evidence="2" id="KW-0472">Membrane</keyword>
<evidence type="ECO:0000313" key="3">
    <source>
        <dbReference type="EMBL" id="QCT71703.1"/>
    </source>
</evidence>
<feature type="transmembrane region" description="Helical" evidence="2">
    <location>
        <begin position="159"/>
        <end position="180"/>
    </location>
</feature>
<accession>A0A4P9C8A5</accession>
<keyword evidence="2" id="KW-1133">Transmembrane helix</keyword>
<dbReference type="GO" id="GO:0016301">
    <property type="term" value="F:kinase activity"/>
    <property type="evidence" value="ECO:0007669"/>
    <property type="project" value="UniProtKB-KW"/>
</dbReference>
<sequence length="446" mass="49507">MTAGEKIKRYIVFTIGVLINSFGISFITKASLGTSPISSVPYVLSLRFEPTLGEFSFVLNMIFIILEIALLRRKFEKIQLLQIVVNVVFSYFIDISMLLLGGLNPGNYAMKLAFLLIGCAILAFGITLEVFADVILVPGEGIVNAIAVTFKKQFGSVKVGFDVTLMSTACILSLVFFHGLQGIREGTLISALIVGTIVKFYSRHLGFLRDRLFGVREADDTAEDKPCRCPVITISRQYGCGGNEVGQRLADDLKMAFYDNEISWRTAAEGGYTKKYVEQEEQRYTNSLLYDLVASNYAMAPGEVPPLDALFEVQSRVIRELSCQGPCVIMGRCADYVLRDQPDCFHVYLSADLEDRVRRIMEKENCGAAAARQKIAEKDRERASHYKHFTGRAWGAAGNYSLSVDTSVFGVEGTAALIEDAFERSWKGKENEPELSQPAVCQPEPF</sequence>
<feature type="transmembrane region" description="Helical" evidence="2">
    <location>
        <begin position="83"/>
        <end position="100"/>
    </location>
</feature>
<feature type="region of interest" description="Disordered" evidence="1">
    <location>
        <begin position="427"/>
        <end position="446"/>
    </location>
</feature>
<dbReference type="SUPFAM" id="SSF52540">
    <property type="entry name" value="P-loop containing nucleoside triphosphate hydrolases"/>
    <property type="match status" value="1"/>
</dbReference>
<dbReference type="PANTHER" id="PTHR40078">
    <property type="entry name" value="INTEGRAL MEMBRANE PROTEIN-RELATED"/>
    <property type="match status" value="1"/>
</dbReference>
<dbReference type="PANTHER" id="PTHR40078:SF1">
    <property type="entry name" value="INTEGRAL MEMBRANE PROTEIN"/>
    <property type="match status" value="1"/>
</dbReference>
<dbReference type="Pfam" id="PF13189">
    <property type="entry name" value="Cytidylate_kin2"/>
    <property type="match status" value="1"/>
</dbReference>
<evidence type="ECO:0000313" key="4">
    <source>
        <dbReference type="Proteomes" id="UP000218387"/>
    </source>
</evidence>
<dbReference type="RefSeq" id="WP_096918661.1">
    <property type="nucleotide sequence ID" value="NZ_CP029487.1"/>
</dbReference>
<dbReference type="InterPro" id="IPR038750">
    <property type="entry name" value="YczE/YyaS-like"/>
</dbReference>
<keyword evidence="4" id="KW-1185">Reference proteome</keyword>
<dbReference type="InterPro" id="IPR027417">
    <property type="entry name" value="P-loop_NTPase"/>
</dbReference>
<evidence type="ECO:0000256" key="1">
    <source>
        <dbReference type="SAM" id="MobiDB-lite"/>
    </source>
</evidence>
<organism evidence="3 4">
    <name type="scientific">Eubacterium maltosivorans</name>
    <dbReference type="NCBI Taxonomy" id="2041044"/>
    <lineage>
        <taxon>Bacteria</taxon>
        <taxon>Bacillati</taxon>
        <taxon>Bacillota</taxon>
        <taxon>Clostridia</taxon>
        <taxon>Eubacteriales</taxon>
        <taxon>Eubacteriaceae</taxon>
        <taxon>Eubacterium</taxon>
    </lineage>
</organism>
<feature type="transmembrane region" description="Helical" evidence="2">
    <location>
        <begin position="112"/>
        <end position="138"/>
    </location>
</feature>
<feature type="transmembrane region" description="Helical" evidence="2">
    <location>
        <begin position="12"/>
        <end position="32"/>
    </location>
</feature>
<dbReference type="Pfam" id="PF19700">
    <property type="entry name" value="DUF6198"/>
    <property type="match status" value="1"/>
</dbReference>
<dbReference type="Proteomes" id="UP000218387">
    <property type="component" value="Chromosome"/>
</dbReference>